<organism evidence="1 2">
    <name type="scientific">Fusobacterium necrogenes</name>
    <dbReference type="NCBI Taxonomy" id="858"/>
    <lineage>
        <taxon>Bacteria</taxon>
        <taxon>Fusobacteriati</taxon>
        <taxon>Fusobacteriota</taxon>
        <taxon>Fusobacteriia</taxon>
        <taxon>Fusobacteriales</taxon>
        <taxon>Fusobacteriaceae</taxon>
        <taxon>Fusobacterium</taxon>
    </lineage>
</organism>
<sequence>MHVNHYKQYSHNLGREMEFLVYGHSGRPIVVFPAQDGRFYDFYNFGMVDAAADYINQGKIMLFCVDSIDGESWSRLGENYEARIEQHNRWFKYIVDEAIPKFKQIYGDRTGDYNCKFMTTGCSMGAYHALNFFLRCPDIFDGVIALSGLYHAGYFFPNYNNGMIYENSPNDYMRNMSWNHEFLGKYRNSDIILCCGLGRWEEECIKDTGDLKKEFDRLQVPVWIDFWGYDVDHDWPWWKVQFPYFLQYVI</sequence>
<dbReference type="OrthoDB" id="9775130at2"/>
<accession>A0A377GW23</accession>
<proteinExistence type="predicted"/>
<dbReference type="Pfam" id="PF00756">
    <property type="entry name" value="Esterase"/>
    <property type="match status" value="1"/>
</dbReference>
<dbReference type="SUPFAM" id="SSF53474">
    <property type="entry name" value="alpha/beta-Hydrolases"/>
    <property type="match status" value="1"/>
</dbReference>
<gene>
    <name evidence="1" type="ORF">NCTC10723_00160</name>
</gene>
<dbReference type="Gene3D" id="3.40.50.1820">
    <property type="entry name" value="alpha/beta hydrolase"/>
    <property type="match status" value="1"/>
</dbReference>
<dbReference type="AlphaFoldDB" id="A0A377GW23"/>
<evidence type="ECO:0000313" key="1">
    <source>
        <dbReference type="EMBL" id="STO30731.1"/>
    </source>
</evidence>
<protein>
    <submittedName>
        <fullName evidence="1">Uncharacterized protein conserved in bacteria</fullName>
    </submittedName>
</protein>
<dbReference type="PANTHER" id="PTHR48098:SF3">
    <property type="entry name" value="IRON(III) ENTEROBACTIN ESTERASE"/>
    <property type="match status" value="1"/>
</dbReference>
<dbReference type="Proteomes" id="UP000255328">
    <property type="component" value="Unassembled WGS sequence"/>
</dbReference>
<dbReference type="InterPro" id="IPR000801">
    <property type="entry name" value="Esterase-like"/>
</dbReference>
<name>A0A377GW23_9FUSO</name>
<dbReference type="RefSeq" id="WP_115268417.1">
    <property type="nucleotide sequence ID" value="NZ_CASFEE010000004.1"/>
</dbReference>
<dbReference type="PANTHER" id="PTHR48098">
    <property type="entry name" value="ENTEROCHELIN ESTERASE-RELATED"/>
    <property type="match status" value="1"/>
</dbReference>
<reference evidence="1 2" key="1">
    <citation type="submission" date="2018-06" db="EMBL/GenBank/DDBJ databases">
        <authorList>
            <consortium name="Pathogen Informatics"/>
            <person name="Doyle S."/>
        </authorList>
    </citation>
    <scope>NUCLEOTIDE SEQUENCE [LARGE SCALE GENOMIC DNA]</scope>
    <source>
        <strain evidence="1 2">NCTC10723</strain>
    </source>
</reference>
<evidence type="ECO:0000313" key="2">
    <source>
        <dbReference type="Proteomes" id="UP000255328"/>
    </source>
</evidence>
<dbReference type="EMBL" id="UGGU01000003">
    <property type="protein sequence ID" value="STO30731.1"/>
    <property type="molecule type" value="Genomic_DNA"/>
</dbReference>
<keyword evidence="2" id="KW-1185">Reference proteome</keyword>
<dbReference type="InterPro" id="IPR050583">
    <property type="entry name" value="Mycobacterial_A85_antigen"/>
</dbReference>
<dbReference type="InterPro" id="IPR029058">
    <property type="entry name" value="AB_hydrolase_fold"/>
</dbReference>